<dbReference type="InterPro" id="IPR007848">
    <property type="entry name" value="Small_mtfrase_dom"/>
</dbReference>
<dbReference type="GO" id="GO:0032259">
    <property type="term" value="P:methylation"/>
    <property type="evidence" value="ECO:0007669"/>
    <property type="project" value="UniProtKB-KW"/>
</dbReference>
<comment type="catalytic activity">
    <reaction evidence="5">
        <text>L-glutaminyl-[peptide chain release factor] + S-adenosyl-L-methionine = N(5)-methyl-L-glutaminyl-[peptide chain release factor] + S-adenosyl-L-homocysteine + H(+)</text>
        <dbReference type="Rhea" id="RHEA:42896"/>
        <dbReference type="Rhea" id="RHEA-COMP:10271"/>
        <dbReference type="Rhea" id="RHEA-COMP:10272"/>
        <dbReference type="ChEBI" id="CHEBI:15378"/>
        <dbReference type="ChEBI" id="CHEBI:30011"/>
        <dbReference type="ChEBI" id="CHEBI:57856"/>
        <dbReference type="ChEBI" id="CHEBI:59789"/>
        <dbReference type="ChEBI" id="CHEBI:61891"/>
        <dbReference type="EC" id="2.1.1.297"/>
    </reaction>
</comment>
<keyword evidence="3" id="KW-0808">Transferase</keyword>
<dbReference type="InterPro" id="IPR040758">
    <property type="entry name" value="PrmC_N"/>
</dbReference>
<sequence>MHRHSGVSKHKSVVRWWSSAAEGAVAPPAECSITAEQAIRLWTQHFTLHGISEPLLSSQYIISHVLGEKTLECVQRKRLRDTLTDRERESVWALCSKRLTRMPVQYVIEEWDFRDLTLKMKPPVFIPRPETEELVSLVLEDLRLMRGTDLRCLEVGCGSGAISLSLLRNIPQLRVFALDQSQTAVCLTMENANRLGLQDRLDVYHLDVIKDADAILSKCDPVDFLVSNPPYLHSQDMETLQTEILRFEDHSALDGGLDGLSVIRPILALSSKLLTQGGRVYLEVATCHPPVIQKLVEEMMPGLLYLETRCDLTNRSGHAFAFYRRKERMTKPKTGMKMIIWCNTTLVPSMHRVKNLPILPRSSFLKSGDLGVQVSGCSRLKVIIEAFSKNSPSQSCASLSLEVMRSFCETAGPLPLARALS</sequence>
<organism evidence="8 9">
    <name type="scientific">Labeo rohita</name>
    <name type="common">Indian major carp</name>
    <name type="synonym">Cyprinus rohita</name>
    <dbReference type="NCBI Taxonomy" id="84645"/>
    <lineage>
        <taxon>Eukaryota</taxon>
        <taxon>Metazoa</taxon>
        <taxon>Chordata</taxon>
        <taxon>Craniata</taxon>
        <taxon>Vertebrata</taxon>
        <taxon>Euteleostomi</taxon>
        <taxon>Actinopterygii</taxon>
        <taxon>Neopterygii</taxon>
        <taxon>Teleostei</taxon>
        <taxon>Ostariophysi</taxon>
        <taxon>Cypriniformes</taxon>
        <taxon>Cyprinidae</taxon>
        <taxon>Labeoninae</taxon>
        <taxon>Labeonini</taxon>
        <taxon>Labeo</taxon>
    </lineage>
</organism>
<name>A0ABQ8MPG6_LABRO</name>
<dbReference type="InterPro" id="IPR050320">
    <property type="entry name" value="N5-glutamine_MTase"/>
</dbReference>
<dbReference type="Proteomes" id="UP000830375">
    <property type="component" value="Unassembled WGS sequence"/>
</dbReference>
<dbReference type="Gene3D" id="1.10.8.10">
    <property type="entry name" value="DNA helicase RuvA subunit, C-terminal domain"/>
    <property type="match status" value="1"/>
</dbReference>
<comment type="caution">
    <text evidence="8">The sequence shown here is derived from an EMBL/GenBank/DDBJ whole genome shotgun (WGS) entry which is preliminary data.</text>
</comment>
<feature type="domain" description="Methyltransferase small" evidence="6">
    <location>
        <begin position="143"/>
        <end position="239"/>
    </location>
</feature>
<dbReference type="EMBL" id="JACTAM010000006">
    <property type="protein sequence ID" value="KAI2663748.1"/>
    <property type="molecule type" value="Genomic_DNA"/>
</dbReference>
<reference evidence="8 9" key="1">
    <citation type="submission" date="2022-01" db="EMBL/GenBank/DDBJ databases">
        <title>A high-quality chromosome-level genome assembly of rohu carp, Labeo rohita.</title>
        <authorList>
            <person name="Arick M.A. II"/>
            <person name="Hsu C.-Y."/>
            <person name="Magbanua Z."/>
            <person name="Pechanova O."/>
            <person name="Grover C."/>
            <person name="Miller E."/>
            <person name="Thrash A."/>
            <person name="Ezzel L."/>
            <person name="Alam S."/>
            <person name="Benzie J."/>
            <person name="Hamilton M."/>
            <person name="Karsi A."/>
            <person name="Lawrence M.L."/>
            <person name="Peterson D.G."/>
        </authorList>
    </citation>
    <scope>NUCLEOTIDE SEQUENCE [LARGE SCALE GENOMIC DNA]</scope>
    <source>
        <strain evidence="9">BAU-BD-2019</strain>
        <tissue evidence="8">Blood</tissue>
    </source>
</reference>
<evidence type="ECO:0000256" key="1">
    <source>
        <dbReference type="ARBA" id="ARBA00012771"/>
    </source>
</evidence>
<evidence type="ECO:0000256" key="3">
    <source>
        <dbReference type="ARBA" id="ARBA00022679"/>
    </source>
</evidence>
<dbReference type="GO" id="GO:0008168">
    <property type="term" value="F:methyltransferase activity"/>
    <property type="evidence" value="ECO:0007669"/>
    <property type="project" value="UniProtKB-KW"/>
</dbReference>
<dbReference type="PROSITE" id="PS00092">
    <property type="entry name" value="N6_MTASE"/>
    <property type="match status" value="1"/>
</dbReference>
<proteinExistence type="predicted"/>
<dbReference type="Gene3D" id="3.40.50.150">
    <property type="entry name" value="Vaccinia Virus protein VP39"/>
    <property type="match status" value="1"/>
</dbReference>
<dbReference type="PANTHER" id="PTHR18895:SF74">
    <property type="entry name" value="MTRF1L RELEASE FACTOR GLUTAMINE METHYLTRANSFERASE"/>
    <property type="match status" value="1"/>
</dbReference>
<dbReference type="SUPFAM" id="SSF53335">
    <property type="entry name" value="S-adenosyl-L-methionine-dependent methyltransferases"/>
    <property type="match status" value="1"/>
</dbReference>
<dbReference type="InterPro" id="IPR029063">
    <property type="entry name" value="SAM-dependent_MTases_sf"/>
</dbReference>
<evidence type="ECO:0000256" key="5">
    <source>
        <dbReference type="ARBA" id="ARBA00048391"/>
    </source>
</evidence>
<dbReference type="CDD" id="cd02440">
    <property type="entry name" value="AdoMet_MTases"/>
    <property type="match status" value="1"/>
</dbReference>
<evidence type="ECO:0000313" key="8">
    <source>
        <dbReference type="EMBL" id="KAI2663748.1"/>
    </source>
</evidence>
<evidence type="ECO:0000256" key="4">
    <source>
        <dbReference type="ARBA" id="ARBA00022691"/>
    </source>
</evidence>
<protein>
    <recommendedName>
        <fullName evidence="1">peptide chain release factor N(5)-glutamine methyltransferase</fullName>
        <ecNumber evidence="1">2.1.1.297</ecNumber>
    </recommendedName>
</protein>
<keyword evidence="2 8" id="KW-0489">Methyltransferase</keyword>
<accession>A0ABQ8MPG6</accession>
<dbReference type="EC" id="2.1.1.297" evidence="1"/>
<feature type="domain" description="Release factor glutamine methyltransferase N-terminal" evidence="7">
    <location>
        <begin position="37"/>
        <end position="108"/>
    </location>
</feature>
<evidence type="ECO:0000256" key="2">
    <source>
        <dbReference type="ARBA" id="ARBA00022603"/>
    </source>
</evidence>
<evidence type="ECO:0000259" key="7">
    <source>
        <dbReference type="Pfam" id="PF17827"/>
    </source>
</evidence>
<dbReference type="NCBIfam" id="TIGR00536">
    <property type="entry name" value="hemK_fam"/>
    <property type="match status" value="1"/>
</dbReference>
<dbReference type="PANTHER" id="PTHR18895">
    <property type="entry name" value="HEMK METHYLTRANSFERASE"/>
    <property type="match status" value="1"/>
</dbReference>
<dbReference type="InterPro" id="IPR004556">
    <property type="entry name" value="HemK-like"/>
</dbReference>
<dbReference type="Pfam" id="PF05175">
    <property type="entry name" value="MTS"/>
    <property type="match status" value="1"/>
</dbReference>
<evidence type="ECO:0000259" key="6">
    <source>
        <dbReference type="Pfam" id="PF05175"/>
    </source>
</evidence>
<gene>
    <name evidence="8" type="ORF">H4Q32_012345</name>
</gene>
<keyword evidence="4" id="KW-0949">S-adenosyl-L-methionine</keyword>
<evidence type="ECO:0000313" key="9">
    <source>
        <dbReference type="Proteomes" id="UP000830375"/>
    </source>
</evidence>
<keyword evidence="9" id="KW-1185">Reference proteome</keyword>
<dbReference type="Pfam" id="PF17827">
    <property type="entry name" value="PrmC_N"/>
    <property type="match status" value="1"/>
</dbReference>
<dbReference type="InterPro" id="IPR002052">
    <property type="entry name" value="DNA_methylase_N6_adenine_CS"/>
</dbReference>